<proteinExistence type="predicted"/>
<evidence type="ECO:0000313" key="1">
    <source>
        <dbReference type="EMBL" id="KAJ8978532.1"/>
    </source>
</evidence>
<dbReference type="PANTHER" id="PTHR21301:SF10">
    <property type="entry name" value="REVERSE TRANSCRIPTASE DOMAIN-CONTAINING PROTEIN"/>
    <property type="match status" value="1"/>
</dbReference>
<dbReference type="EMBL" id="JAPWTJ010000427">
    <property type="protein sequence ID" value="KAJ8978532.1"/>
    <property type="molecule type" value="Genomic_DNA"/>
</dbReference>
<sequence length="109" mass="13032">MGWFKTCAIDTEEKKPKIWLRYVDGTLLIWDQGELQLEKFLQRIINLRESINFTMEKINNELPFLDVKVERSDRQIKTSVYRKSIHTGEYLNYESNDPRCTKRAHNAHS</sequence>
<name>A0ABQ9JM87_9CUCU</name>
<reference evidence="1" key="1">
    <citation type="journal article" date="2023" name="Insect Mol. Biol.">
        <title>Genome sequencing provides insights into the evolution of gene families encoding plant cell wall-degrading enzymes in longhorned beetles.</title>
        <authorList>
            <person name="Shin N.R."/>
            <person name="Okamura Y."/>
            <person name="Kirsch R."/>
            <person name="Pauchet Y."/>
        </authorList>
    </citation>
    <scope>NUCLEOTIDE SEQUENCE</scope>
    <source>
        <strain evidence="1">MMC_N1</strain>
    </source>
</reference>
<organism evidence="1 2">
    <name type="scientific">Molorchus minor</name>
    <dbReference type="NCBI Taxonomy" id="1323400"/>
    <lineage>
        <taxon>Eukaryota</taxon>
        <taxon>Metazoa</taxon>
        <taxon>Ecdysozoa</taxon>
        <taxon>Arthropoda</taxon>
        <taxon>Hexapoda</taxon>
        <taxon>Insecta</taxon>
        <taxon>Pterygota</taxon>
        <taxon>Neoptera</taxon>
        <taxon>Endopterygota</taxon>
        <taxon>Coleoptera</taxon>
        <taxon>Polyphaga</taxon>
        <taxon>Cucujiformia</taxon>
        <taxon>Chrysomeloidea</taxon>
        <taxon>Cerambycidae</taxon>
        <taxon>Lamiinae</taxon>
        <taxon>Monochamini</taxon>
        <taxon>Molorchus</taxon>
    </lineage>
</organism>
<evidence type="ECO:0000313" key="2">
    <source>
        <dbReference type="Proteomes" id="UP001162164"/>
    </source>
</evidence>
<accession>A0ABQ9JM87</accession>
<comment type="caution">
    <text evidence="1">The sequence shown here is derived from an EMBL/GenBank/DDBJ whole genome shotgun (WGS) entry which is preliminary data.</text>
</comment>
<gene>
    <name evidence="1" type="ORF">NQ317_000904</name>
</gene>
<keyword evidence="2" id="KW-1185">Reference proteome</keyword>
<dbReference type="PANTHER" id="PTHR21301">
    <property type="entry name" value="REVERSE TRANSCRIPTASE"/>
    <property type="match status" value="1"/>
</dbReference>
<dbReference type="Proteomes" id="UP001162164">
    <property type="component" value="Unassembled WGS sequence"/>
</dbReference>
<protein>
    <submittedName>
        <fullName evidence="1">Uncharacterized protein</fullName>
    </submittedName>
</protein>